<dbReference type="Proteomes" id="UP000218387">
    <property type="component" value="Chromosome"/>
</dbReference>
<gene>
    <name evidence="1" type="ORF">CPZ25_020125</name>
</gene>
<protein>
    <submittedName>
        <fullName evidence="1">Uncharacterized protein</fullName>
    </submittedName>
</protein>
<proteinExistence type="predicted"/>
<organism evidence="1 2">
    <name type="scientific">Eubacterium maltosivorans</name>
    <dbReference type="NCBI Taxonomy" id="2041044"/>
    <lineage>
        <taxon>Bacteria</taxon>
        <taxon>Bacillati</taxon>
        <taxon>Bacillota</taxon>
        <taxon>Clostridia</taxon>
        <taxon>Eubacteriales</taxon>
        <taxon>Eubacteriaceae</taxon>
        <taxon>Eubacterium</taxon>
    </lineage>
</organism>
<reference evidence="1 2" key="1">
    <citation type="submission" date="2018-05" db="EMBL/GenBank/DDBJ databases">
        <title>Genome comparison of Eubacterium sp.</title>
        <authorList>
            <person name="Feng Y."/>
            <person name="Sanchez-Andrea I."/>
            <person name="Stams A.J.M."/>
            <person name="De Vos W.M."/>
        </authorList>
    </citation>
    <scope>NUCLEOTIDE SEQUENCE [LARGE SCALE GENOMIC DNA]</scope>
    <source>
        <strain evidence="1 2">YI</strain>
    </source>
</reference>
<evidence type="ECO:0000313" key="1">
    <source>
        <dbReference type="EMBL" id="QCT73518.1"/>
    </source>
</evidence>
<dbReference type="EMBL" id="CP029487">
    <property type="protein sequence ID" value="QCT73518.1"/>
    <property type="molecule type" value="Genomic_DNA"/>
</dbReference>
<sequence length="61" mass="7225">MKTLFLYVVLSDQHFCPKHERLWYAAERKRSKGTKANAFFKEKHLEQIGSFALKNTILIIE</sequence>
<name>A0A4P9CCX5_EUBML</name>
<evidence type="ECO:0000313" key="2">
    <source>
        <dbReference type="Proteomes" id="UP000218387"/>
    </source>
</evidence>
<accession>A0A4P9CCX5</accession>
<dbReference type="AlphaFoldDB" id="A0A4P9CCX5"/>
<dbReference type="KEGG" id="emt:CPZ25_020125"/>
<keyword evidence="2" id="KW-1185">Reference proteome</keyword>